<dbReference type="SUPFAM" id="SSF55031">
    <property type="entry name" value="Bacterial exopeptidase dimerisation domain"/>
    <property type="match status" value="1"/>
</dbReference>
<evidence type="ECO:0000256" key="7">
    <source>
        <dbReference type="ARBA" id="ARBA00023285"/>
    </source>
</evidence>
<dbReference type="SUPFAM" id="SSF53187">
    <property type="entry name" value="Zn-dependent exopeptidases"/>
    <property type="match status" value="1"/>
</dbReference>
<dbReference type="InterPro" id="IPR011650">
    <property type="entry name" value="Peptidase_M20_dimer"/>
</dbReference>
<keyword evidence="7" id="KW-0170">Cobalt</keyword>
<dbReference type="InterPro" id="IPR010182">
    <property type="entry name" value="ArgE/DapE"/>
</dbReference>
<keyword evidence="10" id="KW-1185">Reference proteome</keyword>
<evidence type="ECO:0000313" key="10">
    <source>
        <dbReference type="Proteomes" id="UP001226867"/>
    </source>
</evidence>
<evidence type="ECO:0000256" key="6">
    <source>
        <dbReference type="ARBA" id="ARBA00022833"/>
    </source>
</evidence>
<protein>
    <submittedName>
        <fullName evidence="9">Acetylornithine deacetylase</fullName>
        <ecNumber evidence="9">3.5.1.16</ecNumber>
    </submittedName>
</protein>
<comment type="caution">
    <text evidence="9">The sequence shown here is derived from an EMBL/GenBank/DDBJ whole genome shotgun (WGS) entry which is preliminary data.</text>
</comment>
<gene>
    <name evidence="9" type="ORF">J2W36_004609</name>
</gene>
<dbReference type="Pfam" id="PF01546">
    <property type="entry name" value="Peptidase_M20"/>
    <property type="match status" value="1"/>
</dbReference>
<dbReference type="InterPro" id="IPR036264">
    <property type="entry name" value="Bact_exopeptidase_dim_dom"/>
</dbReference>
<dbReference type="InterPro" id="IPR050072">
    <property type="entry name" value="Peptidase_M20A"/>
</dbReference>
<organism evidence="9 10">
    <name type="scientific">Variovorax ginsengisoli</name>
    <dbReference type="NCBI Taxonomy" id="363844"/>
    <lineage>
        <taxon>Bacteria</taxon>
        <taxon>Pseudomonadati</taxon>
        <taxon>Pseudomonadota</taxon>
        <taxon>Betaproteobacteria</taxon>
        <taxon>Burkholderiales</taxon>
        <taxon>Comamonadaceae</taxon>
        <taxon>Variovorax</taxon>
    </lineage>
</organism>
<keyword evidence="6" id="KW-0862">Zinc</keyword>
<comment type="cofactor">
    <cofactor evidence="1">
        <name>Co(2+)</name>
        <dbReference type="ChEBI" id="CHEBI:48828"/>
    </cofactor>
</comment>
<dbReference type="GO" id="GO:0008777">
    <property type="term" value="F:acetylornithine deacetylase activity"/>
    <property type="evidence" value="ECO:0007669"/>
    <property type="project" value="UniProtKB-EC"/>
</dbReference>
<accession>A0ABT9SG37</accession>
<keyword evidence="5 9" id="KW-0378">Hydrolase</keyword>
<evidence type="ECO:0000256" key="5">
    <source>
        <dbReference type="ARBA" id="ARBA00022801"/>
    </source>
</evidence>
<proteinExistence type="inferred from homology"/>
<dbReference type="EC" id="3.5.1.16" evidence="9"/>
<dbReference type="EMBL" id="JAUSRO010000017">
    <property type="protein sequence ID" value="MDP9902332.1"/>
    <property type="molecule type" value="Genomic_DNA"/>
</dbReference>
<dbReference type="Gene3D" id="3.40.630.10">
    <property type="entry name" value="Zn peptidases"/>
    <property type="match status" value="1"/>
</dbReference>
<comment type="cofactor">
    <cofactor evidence="2">
        <name>Zn(2+)</name>
        <dbReference type="ChEBI" id="CHEBI:29105"/>
    </cofactor>
</comment>
<evidence type="ECO:0000259" key="8">
    <source>
        <dbReference type="Pfam" id="PF07687"/>
    </source>
</evidence>
<dbReference type="Gene3D" id="3.30.70.360">
    <property type="match status" value="1"/>
</dbReference>
<evidence type="ECO:0000256" key="2">
    <source>
        <dbReference type="ARBA" id="ARBA00001947"/>
    </source>
</evidence>
<dbReference type="NCBIfam" id="TIGR01910">
    <property type="entry name" value="DapE-ArgE"/>
    <property type="match status" value="1"/>
</dbReference>
<dbReference type="RefSeq" id="WP_307692079.1">
    <property type="nucleotide sequence ID" value="NZ_JAUSRO010000017.1"/>
</dbReference>
<evidence type="ECO:0000256" key="4">
    <source>
        <dbReference type="ARBA" id="ARBA00022723"/>
    </source>
</evidence>
<dbReference type="NCBIfam" id="NF005306">
    <property type="entry name" value="PRK06837.1"/>
    <property type="match status" value="1"/>
</dbReference>
<comment type="similarity">
    <text evidence="3">Belongs to the peptidase M20A family.</text>
</comment>
<evidence type="ECO:0000256" key="3">
    <source>
        <dbReference type="ARBA" id="ARBA00006247"/>
    </source>
</evidence>
<evidence type="ECO:0000256" key="1">
    <source>
        <dbReference type="ARBA" id="ARBA00001941"/>
    </source>
</evidence>
<reference evidence="9 10" key="1">
    <citation type="submission" date="2023-07" db="EMBL/GenBank/DDBJ databases">
        <title>Sorghum-associated microbial communities from plants grown in Nebraska, USA.</title>
        <authorList>
            <person name="Schachtman D."/>
        </authorList>
    </citation>
    <scope>NUCLEOTIDE SEQUENCE [LARGE SCALE GENOMIC DNA]</scope>
    <source>
        <strain evidence="9 10">DS1607</strain>
    </source>
</reference>
<keyword evidence="4" id="KW-0479">Metal-binding</keyword>
<dbReference type="Pfam" id="PF07687">
    <property type="entry name" value="M20_dimer"/>
    <property type="match status" value="1"/>
</dbReference>
<dbReference type="Proteomes" id="UP001226867">
    <property type="component" value="Unassembled WGS sequence"/>
</dbReference>
<dbReference type="InterPro" id="IPR002933">
    <property type="entry name" value="Peptidase_M20"/>
</dbReference>
<feature type="domain" description="Peptidase M20 dimerisation" evidence="8">
    <location>
        <begin position="220"/>
        <end position="330"/>
    </location>
</feature>
<evidence type="ECO:0000313" key="9">
    <source>
        <dbReference type="EMBL" id="MDP9902332.1"/>
    </source>
</evidence>
<name>A0ABT9SG37_9BURK</name>
<dbReference type="PANTHER" id="PTHR43808:SF25">
    <property type="entry name" value="PEPTIDASE M20 DIMERISATION DOMAIN-CONTAINING PROTEIN"/>
    <property type="match status" value="1"/>
</dbReference>
<dbReference type="PANTHER" id="PTHR43808">
    <property type="entry name" value="ACETYLORNITHINE DEACETYLASE"/>
    <property type="match status" value="1"/>
</dbReference>
<sequence length="441" mass="47038">MPDTPHAAGLPTDPSIHEADIVAAAHALRADSVALLRELVAHPSLLGHEQSAQSCMAQVFAALGLEVDEFQIDEDALRAHPGYSPSIASYEGRTNVVGIHRPAGPPRGRSLIFNGHIDVVPTGAQVLWTHAPFSATVEGDRVYGRGASDMKAGIVAYTMAYKALQSLGLEPASPVYFQSVIEEECTGNGALACLVRGYRADAAVIPEPISENGVMTCQLGVLWLAIEVLGKPVHASVAQTGVGAIDFTMYLYGALKKLEEKWNAPSARYRSFAHHKHPVNFNLGKIHGGEWASSVPSACRADVRIGFYPDMKVGKVKQEVEALLAAAYEAHPAHAALQYRIVYEGFQADGCHVPDDAPIVTAISQCHADVVGKPALPTSFTGTTDAKFFNLYGQTPAICYGPSGGANIHGIDEWASIDSMMQTTAVLAVFMARWCGVQRTA</sequence>